<comment type="function">
    <text evidence="5">Toxic component of a toxin-antitoxin (TA) system. An RNase.</text>
</comment>
<dbReference type="CDD" id="cd09871">
    <property type="entry name" value="PIN_MtVapC28-VapC30-like"/>
    <property type="match status" value="1"/>
</dbReference>
<evidence type="ECO:0000256" key="5">
    <source>
        <dbReference type="HAMAP-Rule" id="MF_00265"/>
    </source>
</evidence>
<accession>A0AA40S545</accession>
<organism evidence="7 8">
    <name type="scientific">Methylorubrum thiocyanatum</name>
    <dbReference type="NCBI Taxonomy" id="47958"/>
    <lineage>
        <taxon>Bacteria</taxon>
        <taxon>Pseudomonadati</taxon>
        <taxon>Pseudomonadota</taxon>
        <taxon>Alphaproteobacteria</taxon>
        <taxon>Hyphomicrobiales</taxon>
        <taxon>Methylobacteriaceae</taxon>
        <taxon>Methylorubrum</taxon>
    </lineage>
</organism>
<dbReference type="Gene3D" id="3.40.50.1010">
    <property type="entry name" value="5'-nuclease"/>
    <property type="match status" value="1"/>
</dbReference>
<name>A0AA40S545_9HYPH</name>
<protein>
    <recommendedName>
        <fullName evidence="5">Ribonuclease VapC</fullName>
        <shortName evidence="5">RNase VapC</shortName>
        <ecNumber evidence="5">3.1.-.-</ecNumber>
    </recommendedName>
    <alternativeName>
        <fullName evidence="5">Toxin VapC</fullName>
    </alternativeName>
</protein>
<dbReference type="InterPro" id="IPR002716">
    <property type="entry name" value="PIN_dom"/>
</dbReference>
<keyword evidence="8" id="KW-1185">Reference proteome</keyword>
<dbReference type="InterPro" id="IPR022907">
    <property type="entry name" value="VapC_family"/>
</dbReference>
<evidence type="ECO:0000313" key="8">
    <source>
        <dbReference type="Proteomes" id="UP000543554"/>
    </source>
</evidence>
<feature type="binding site" evidence="5">
    <location>
        <position position="103"/>
    </location>
    <ligand>
        <name>Mg(2+)</name>
        <dbReference type="ChEBI" id="CHEBI:18420"/>
    </ligand>
</feature>
<dbReference type="EMBL" id="JACJIB010000007">
    <property type="protein sequence ID" value="MBA8914766.1"/>
    <property type="molecule type" value="Genomic_DNA"/>
</dbReference>
<keyword evidence="4 5" id="KW-0378">Hydrolase</keyword>
<reference evidence="7 8" key="1">
    <citation type="submission" date="2020-08" db="EMBL/GenBank/DDBJ databases">
        <title>Genomic Encyclopedia of Type Strains, Phase IV (KMG-IV): sequencing the most valuable type-strain genomes for metagenomic binning, comparative biology and taxonomic classification.</title>
        <authorList>
            <person name="Goeker M."/>
        </authorList>
    </citation>
    <scope>NUCLEOTIDE SEQUENCE [LARGE SCALE GENOMIC DNA]</scope>
    <source>
        <strain evidence="7 8">DSM 11490</strain>
    </source>
</reference>
<dbReference type="EC" id="3.1.-.-" evidence="5"/>
<dbReference type="GO" id="GO:0000287">
    <property type="term" value="F:magnesium ion binding"/>
    <property type="evidence" value="ECO:0007669"/>
    <property type="project" value="UniProtKB-UniRule"/>
</dbReference>
<evidence type="ECO:0000259" key="6">
    <source>
        <dbReference type="Pfam" id="PF01850"/>
    </source>
</evidence>
<feature type="binding site" evidence="5">
    <location>
        <position position="4"/>
    </location>
    <ligand>
        <name>Mg(2+)</name>
        <dbReference type="ChEBI" id="CHEBI:18420"/>
    </ligand>
</feature>
<dbReference type="Proteomes" id="UP000543554">
    <property type="component" value="Unassembled WGS sequence"/>
</dbReference>
<dbReference type="AlphaFoldDB" id="A0AA40S545"/>
<comment type="caution">
    <text evidence="7">The sequence shown here is derived from an EMBL/GenBank/DDBJ whole genome shotgun (WGS) entry which is preliminary data.</text>
</comment>
<dbReference type="InterPro" id="IPR029060">
    <property type="entry name" value="PIN-like_dom_sf"/>
</dbReference>
<sequence>MFVDASALIAIITEEPEGQTLAERLEAAVVPITSPVAVYEAALGIARKKQGGLKAARADIAMLLDLARIGLVPITPEDGDRALAAFERYGKGTGHPARLNMGDCFAYAVAQGHGVPLLYKGEDFALTDLGGA</sequence>
<evidence type="ECO:0000256" key="4">
    <source>
        <dbReference type="ARBA" id="ARBA00022801"/>
    </source>
</evidence>
<comment type="cofactor">
    <cofactor evidence="5">
        <name>Mg(2+)</name>
        <dbReference type="ChEBI" id="CHEBI:18420"/>
    </cofactor>
</comment>
<dbReference type="GO" id="GO:0004540">
    <property type="term" value="F:RNA nuclease activity"/>
    <property type="evidence" value="ECO:0007669"/>
    <property type="project" value="InterPro"/>
</dbReference>
<gene>
    <name evidence="5" type="primary">vapC</name>
    <name evidence="7" type="ORF">HNR51_003862</name>
</gene>
<dbReference type="SUPFAM" id="SSF88723">
    <property type="entry name" value="PIN domain-like"/>
    <property type="match status" value="1"/>
</dbReference>
<evidence type="ECO:0000256" key="1">
    <source>
        <dbReference type="ARBA" id="ARBA00022649"/>
    </source>
</evidence>
<dbReference type="GO" id="GO:0016787">
    <property type="term" value="F:hydrolase activity"/>
    <property type="evidence" value="ECO:0007669"/>
    <property type="project" value="UniProtKB-KW"/>
</dbReference>
<dbReference type="RefSeq" id="WP_182556028.1">
    <property type="nucleotide sequence ID" value="NZ_BPRF01000004.1"/>
</dbReference>
<evidence type="ECO:0000313" key="7">
    <source>
        <dbReference type="EMBL" id="MBA8914766.1"/>
    </source>
</evidence>
<comment type="similarity">
    <text evidence="5">Belongs to the PINc/VapC protein family.</text>
</comment>
<keyword evidence="5" id="KW-0460">Magnesium</keyword>
<dbReference type="GO" id="GO:0090729">
    <property type="term" value="F:toxin activity"/>
    <property type="evidence" value="ECO:0007669"/>
    <property type="project" value="UniProtKB-KW"/>
</dbReference>
<evidence type="ECO:0000256" key="2">
    <source>
        <dbReference type="ARBA" id="ARBA00022722"/>
    </source>
</evidence>
<keyword evidence="5" id="KW-0800">Toxin</keyword>
<evidence type="ECO:0000256" key="3">
    <source>
        <dbReference type="ARBA" id="ARBA00022723"/>
    </source>
</evidence>
<feature type="domain" description="PIN" evidence="6">
    <location>
        <begin position="1"/>
        <end position="126"/>
    </location>
</feature>
<dbReference type="Pfam" id="PF01850">
    <property type="entry name" value="PIN"/>
    <property type="match status" value="1"/>
</dbReference>
<keyword evidence="3 5" id="KW-0479">Metal-binding</keyword>
<keyword evidence="1 5" id="KW-1277">Toxin-antitoxin system</keyword>
<dbReference type="HAMAP" id="MF_00265">
    <property type="entry name" value="VapC_Nob1"/>
    <property type="match status" value="1"/>
</dbReference>
<keyword evidence="2 5" id="KW-0540">Nuclease</keyword>
<proteinExistence type="inferred from homology"/>